<organism evidence="2 3">
    <name type="scientific">Yersinia mollaretii (strain ATCC 43969 / DSM 18520 / CIP 103324 / CNY 7263 / WAIP 204)</name>
    <dbReference type="NCBI Taxonomy" id="349967"/>
    <lineage>
        <taxon>Bacteria</taxon>
        <taxon>Pseudomonadati</taxon>
        <taxon>Pseudomonadota</taxon>
        <taxon>Gammaproteobacteria</taxon>
        <taxon>Enterobacterales</taxon>
        <taxon>Yersiniaceae</taxon>
        <taxon>Yersinia</taxon>
    </lineage>
</organism>
<keyword evidence="3" id="KW-1185">Reference proteome</keyword>
<feature type="transmembrane region" description="Helical" evidence="1">
    <location>
        <begin position="221"/>
        <end position="244"/>
    </location>
</feature>
<evidence type="ECO:0000313" key="2">
    <source>
        <dbReference type="EMBL" id="EEQ12393.1"/>
    </source>
</evidence>
<evidence type="ECO:0000313" key="3">
    <source>
        <dbReference type="Proteomes" id="UP000003027"/>
    </source>
</evidence>
<feature type="transmembrane region" description="Helical" evidence="1">
    <location>
        <begin position="416"/>
        <end position="434"/>
    </location>
</feature>
<dbReference type="EMBL" id="AALD02000001">
    <property type="protein sequence ID" value="EEQ12393.1"/>
    <property type="molecule type" value="Genomic_DNA"/>
</dbReference>
<feature type="transmembrane region" description="Helical" evidence="1">
    <location>
        <begin position="192"/>
        <end position="214"/>
    </location>
</feature>
<comment type="caution">
    <text evidence="2">The sequence shown here is derived from an EMBL/GenBank/DDBJ whole genome shotgun (WGS) entry which is preliminary data.</text>
</comment>
<keyword evidence="1" id="KW-0472">Membrane</keyword>
<feature type="transmembrane region" description="Helical" evidence="1">
    <location>
        <begin position="446"/>
        <end position="463"/>
    </location>
</feature>
<name>A0ABP2EIU7_YERMW</name>
<evidence type="ECO:0000256" key="1">
    <source>
        <dbReference type="SAM" id="Phobius"/>
    </source>
</evidence>
<dbReference type="Proteomes" id="UP000003027">
    <property type="component" value="Unassembled WGS sequence"/>
</dbReference>
<reference evidence="2" key="1">
    <citation type="submission" date="2008-12" db="EMBL/GenBank/DDBJ databases">
        <title>Annotation of the Yersinia mollaretii ATCC 43969 genome.</title>
        <authorList>
            <person name="Read T.D."/>
            <person name="Akmal A."/>
            <person name="Bishop-Lilly K."/>
            <person name="Chen P.E."/>
            <person name="Cook C."/>
            <person name="Kiley M.P."/>
            <person name="Lentz S."/>
            <person name="Mateczun A."/>
            <person name="Nagarajan N."/>
            <person name="Nolan N."/>
            <person name="Osborne B.I."/>
            <person name="Pop M."/>
            <person name="Sozhamannan S."/>
            <person name="Stewart A.C."/>
            <person name="Sulakvelidze A."/>
            <person name="Thomason B."/>
            <person name="Willner K."/>
            <person name="Zwick M.E."/>
        </authorList>
    </citation>
    <scope>NUCLEOTIDE SEQUENCE [LARGE SCALE GENOMIC DNA]</scope>
    <source>
        <strain evidence="2">ATCC 43969</strain>
    </source>
</reference>
<feature type="transmembrane region" description="Helical" evidence="1">
    <location>
        <begin position="470"/>
        <end position="490"/>
    </location>
</feature>
<protein>
    <submittedName>
        <fullName evidence="2">Di-and tricarboxylate transporter</fullName>
    </submittedName>
</protein>
<keyword evidence="1" id="KW-0812">Transmembrane</keyword>
<keyword evidence="1" id="KW-1133">Transmembrane helix</keyword>
<feature type="transmembrane region" description="Helical" evidence="1">
    <location>
        <begin position="384"/>
        <end position="404"/>
    </location>
</feature>
<feature type="transmembrane region" description="Helical" evidence="1">
    <location>
        <begin position="96"/>
        <end position="117"/>
    </location>
</feature>
<sequence length="932" mass="104030">MLIMSAFLFTLGIFAFWAMLGYAVITVFQPRLRILQGILISPAVGIAVTVLAVFFINRAGIPVKDFGRWLLISFAVISIIVFVIKRPIFPFKKLLPFIGILLAALILNAWPMFSYGFNWASFANDDMANYALAAQRFLNHGFFEQPNFDDLLAGKDYSLMYWFMHVRDGVRSGSELMLAVVWAFSGLNAHQIFMPVIMALHLALLTVTGAMVSGWGYSRRVALIAVSLIAISPMSSFGAIYQLIGQEGGLVLLGAAITLMCRPYSLRPVITRAWGLIPAVAVFSGLFVWYPELLPFLGLGWILYTYLLLRRSKEKAVKVIIPAMVIGIFVLMVLNKYVLAALTFMFIQSTTGMASSDPSGFSFPNYMVPGGIAVLWGLIPTTSILEPSLSIAIAGGLLLTYWIVCRIMPSQIKQGMVPVSFLSIMVLLGGTLFFRNNDFGLFKLAMYIQPFLVGVVAIALAAWKFRKTSFLIIPFSATIFISMMASNIYFTSKSTGENSAGEFIEIRNVSKEKVFQQLQTLFNSPQLMADEYISSIDNVVLAKLMVLYSQGRSVIFPSRDYFIRIINTKKEESVNKKEAKYESERFREYQIETNSKINRFLIPAGNERLLSRPLIASAAKQNIFNGRDSTDGQGYFELIPSPLNYLIFIHSELGNHYYHSDDRKKTAFYTLENDPMFPGRTFSALGQDLLFLAIKPTKTPRVVMELTSTIVKQYDSELPTPKVQNVPIGFVGRGSGRIFSDPIELTDIDGMSFVSVDMGREGKQMSNSHKGLMLLYGRDVSLDSRYITTFGRNISLISEEQYQLLQPPQSVTHFPADLANPNLEYSGIYEDGWISEHSFFKFKVGKETDKFIVRGVIPQLGKSADFATELKIRINGQLVAQQKLGVGAFSVEVPVTGLSDNPRVDLEFTNYQKLPGDDGRITAGKIDFIGFN</sequence>
<proteinExistence type="predicted"/>
<accession>A0ABP2EIU7</accession>
<gene>
    <name evidence="2" type="ORF">ymoll0001_10630</name>
</gene>
<feature type="transmembrane region" description="Helical" evidence="1">
    <location>
        <begin position="37"/>
        <end position="60"/>
    </location>
</feature>
<feature type="transmembrane region" description="Helical" evidence="1">
    <location>
        <begin position="319"/>
        <end position="347"/>
    </location>
</feature>
<feature type="transmembrane region" description="Helical" evidence="1">
    <location>
        <begin position="6"/>
        <end position="25"/>
    </location>
</feature>
<feature type="transmembrane region" description="Helical" evidence="1">
    <location>
        <begin position="296"/>
        <end position="312"/>
    </location>
</feature>
<feature type="transmembrane region" description="Helical" evidence="1">
    <location>
        <begin position="66"/>
        <end position="84"/>
    </location>
</feature>